<keyword evidence="4" id="KW-0503">Monooxygenase</keyword>
<dbReference type="InterPro" id="IPR036396">
    <property type="entry name" value="Cyt_P450_sf"/>
</dbReference>
<dbReference type="InterPro" id="IPR002401">
    <property type="entry name" value="Cyt_P450_E_grp-I"/>
</dbReference>
<keyword evidence="5" id="KW-0812">Transmembrane</keyword>
<keyword evidence="5" id="KW-1133">Transmembrane helix</keyword>
<dbReference type="PANTHER" id="PTHR24300:SF403">
    <property type="entry name" value="CYTOCHROME P450 306A1"/>
    <property type="match status" value="1"/>
</dbReference>
<evidence type="ECO:0000313" key="7">
    <source>
        <dbReference type="RefSeq" id="XP_014676694.1"/>
    </source>
</evidence>
<evidence type="ECO:0000256" key="2">
    <source>
        <dbReference type="ARBA" id="ARBA00022723"/>
    </source>
</evidence>
<dbReference type="PRINTS" id="PR00463">
    <property type="entry name" value="EP450I"/>
</dbReference>
<keyword evidence="3" id="KW-0408">Iron</keyword>
<dbReference type="GeneID" id="106816586"/>
<evidence type="ECO:0000256" key="3">
    <source>
        <dbReference type="ARBA" id="ARBA00023004"/>
    </source>
</evidence>
<dbReference type="InterPro" id="IPR050182">
    <property type="entry name" value="Cytochrome_P450_fam2"/>
</dbReference>
<accession>A0ABM1EWX3</accession>
<name>A0ABM1EWX3_PRICU</name>
<evidence type="ECO:0000256" key="1">
    <source>
        <dbReference type="ARBA" id="ARBA00010617"/>
    </source>
</evidence>
<keyword evidence="4" id="KW-0560">Oxidoreductase</keyword>
<gene>
    <name evidence="7" type="primary">LOC106816586</name>
</gene>
<proteinExistence type="inferred from homology"/>
<reference evidence="7" key="1">
    <citation type="submission" date="2025-08" db="UniProtKB">
        <authorList>
            <consortium name="RefSeq"/>
        </authorList>
    </citation>
    <scope>IDENTIFICATION</scope>
</reference>
<keyword evidence="6" id="KW-1185">Reference proteome</keyword>
<dbReference type="Gene3D" id="1.10.630.10">
    <property type="entry name" value="Cytochrome P450"/>
    <property type="match status" value="2"/>
</dbReference>
<feature type="transmembrane region" description="Helical" evidence="5">
    <location>
        <begin position="24"/>
        <end position="42"/>
    </location>
</feature>
<organism evidence="6 7">
    <name type="scientific">Priapulus caudatus</name>
    <name type="common">Priapulid worm</name>
    <dbReference type="NCBI Taxonomy" id="37621"/>
    <lineage>
        <taxon>Eukaryota</taxon>
        <taxon>Metazoa</taxon>
        <taxon>Ecdysozoa</taxon>
        <taxon>Scalidophora</taxon>
        <taxon>Priapulida</taxon>
        <taxon>Priapulimorpha</taxon>
        <taxon>Priapulimorphida</taxon>
        <taxon>Priapulidae</taxon>
        <taxon>Priapulus</taxon>
    </lineage>
</organism>
<keyword evidence="2" id="KW-0479">Metal-binding</keyword>
<comment type="similarity">
    <text evidence="1">Belongs to the cytochrome P450 family.</text>
</comment>
<dbReference type="PANTHER" id="PTHR24300">
    <property type="entry name" value="CYTOCHROME P450 508A4-RELATED"/>
    <property type="match status" value="1"/>
</dbReference>
<dbReference type="SUPFAM" id="SSF48264">
    <property type="entry name" value="Cytochrome P450"/>
    <property type="match status" value="2"/>
</dbReference>
<dbReference type="InterPro" id="IPR001128">
    <property type="entry name" value="Cyt_P450"/>
</dbReference>
<sequence length="377" mass="42455">MEAEASIADVPLHVGDSLLPTKTLLMNVLALVLVVVLARFYVLKPRRLPPGPTGWPLLGCLPYLKTKPLRYLSALGEQYGSVFSIYMGGRLAVILNDYEAVREAFEENGDAFGGRTPFYLLQVGKQDSRGEVHVVIKLQLSRCDQDGYEELKMLIHNLLVAGTETSATRLNWGLIYLSLNPQVQINVQQELDEVVGRGRQPGINDRKNLPYTEATVWNTQMWYAVKQLMTYEMKCFRTNESKLTSSPRNTSALGLPHATTRAVNFRGFDIPARTMIIPHMAHLMNDPKKFTDPEKFQPSRFLDEQGKFIGSPFVIPYSVGPRVCLGKTLANMEIYLVVSCILQSFTLKMAEEEPTPELNPDTVMRHPPPCKLIFDPR</sequence>
<evidence type="ECO:0000256" key="4">
    <source>
        <dbReference type="ARBA" id="ARBA00023033"/>
    </source>
</evidence>
<evidence type="ECO:0000313" key="6">
    <source>
        <dbReference type="Proteomes" id="UP000695022"/>
    </source>
</evidence>
<dbReference type="PRINTS" id="PR00385">
    <property type="entry name" value="P450"/>
</dbReference>
<dbReference type="Proteomes" id="UP000695022">
    <property type="component" value="Unplaced"/>
</dbReference>
<protein>
    <submittedName>
        <fullName evidence="7">Cytochrome P450 2C30-like</fullName>
    </submittedName>
</protein>
<evidence type="ECO:0000256" key="5">
    <source>
        <dbReference type="SAM" id="Phobius"/>
    </source>
</evidence>
<keyword evidence="5" id="KW-0472">Membrane</keyword>
<dbReference type="Pfam" id="PF00067">
    <property type="entry name" value="p450"/>
    <property type="match status" value="3"/>
</dbReference>
<dbReference type="RefSeq" id="XP_014676694.1">
    <property type="nucleotide sequence ID" value="XM_014821208.1"/>
</dbReference>